<dbReference type="GO" id="GO:0005634">
    <property type="term" value="C:nucleus"/>
    <property type="evidence" value="ECO:0007669"/>
    <property type="project" value="UniProtKB-SubCell"/>
</dbReference>
<evidence type="ECO:0000259" key="11">
    <source>
        <dbReference type="PROSITE" id="PS50808"/>
    </source>
</evidence>
<dbReference type="InterPro" id="IPR008906">
    <property type="entry name" value="HATC_C_dom"/>
</dbReference>
<comment type="subunit">
    <text evidence="2">Homodimer.</text>
</comment>
<dbReference type="InterPro" id="IPR052035">
    <property type="entry name" value="ZnF_BED_domain_contain"/>
</dbReference>
<dbReference type="PANTHER" id="PTHR46481">
    <property type="entry name" value="ZINC FINGER BED DOMAIN-CONTAINING PROTEIN 4"/>
    <property type="match status" value="1"/>
</dbReference>
<evidence type="ECO:0000256" key="4">
    <source>
        <dbReference type="ARBA" id="ARBA00022771"/>
    </source>
</evidence>
<comment type="subcellular location">
    <subcellularLocation>
        <location evidence="1">Nucleus</location>
    </subcellularLocation>
</comment>
<evidence type="ECO:0000256" key="6">
    <source>
        <dbReference type="ARBA" id="ARBA00023015"/>
    </source>
</evidence>
<keyword evidence="8" id="KW-0804">Transcription</keyword>
<keyword evidence="13" id="KW-1185">Reference proteome</keyword>
<organism evidence="12 13">
    <name type="scientific">Zostera marina</name>
    <name type="common">Eelgrass</name>
    <dbReference type="NCBI Taxonomy" id="29655"/>
    <lineage>
        <taxon>Eukaryota</taxon>
        <taxon>Viridiplantae</taxon>
        <taxon>Streptophyta</taxon>
        <taxon>Embryophyta</taxon>
        <taxon>Tracheophyta</taxon>
        <taxon>Spermatophyta</taxon>
        <taxon>Magnoliopsida</taxon>
        <taxon>Liliopsida</taxon>
        <taxon>Zosteraceae</taxon>
        <taxon>Zostera</taxon>
    </lineage>
</organism>
<dbReference type="InterPro" id="IPR036236">
    <property type="entry name" value="Znf_C2H2_sf"/>
</dbReference>
<keyword evidence="9" id="KW-0539">Nucleus</keyword>
<accession>A0A0K9PH41</accession>
<dbReference type="Proteomes" id="UP000036987">
    <property type="component" value="Unassembled WGS sequence"/>
</dbReference>
<proteinExistence type="predicted"/>
<dbReference type="EMBL" id="LFYR01000850">
    <property type="protein sequence ID" value="KMZ68266.1"/>
    <property type="molecule type" value="Genomic_DNA"/>
</dbReference>
<dbReference type="SUPFAM" id="SSF53098">
    <property type="entry name" value="Ribonuclease H-like"/>
    <property type="match status" value="1"/>
</dbReference>
<comment type="caution">
    <text evidence="12">The sequence shown here is derived from an EMBL/GenBank/DDBJ whole genome shotgun (WGS) entry which is preliminary data.</text>
</comment>
<reference evidence="13" key="1">
    <citation type="journal article" date="2016" name="Nature">
        <title>The genome of the seagrass Zostera marina reveals angiosperm adaptation to the sea.</title>
        <authorList>
            <person name="Olsen J.L."/>
            <person name="Rouze P."/>
            <person name="Verhelst B."/>
            <person name="Lin Y.-C."/>
            <person name="Bayer T."/>
            <person name="Collen J."/>
            <person name="Dattolo E."/>
            <person name="De Paoli E."/>
            <person name="Dittami S."/>
            <person name="Maumus F."/>
            <person name="Michel G."/>
            <person name="Kersting A."/>
            <person name="Lauritano C."/>
            <person name="Lohaus R."/>
            <person name="Toepel M."/>
            <person name="Tonon T."/>
            <person name="Vanneste K."/>
            <person name="Amirebrahimi M."/>
            <person name="Brakel J."/>
            <person name="Bostroem C."/>
            <person name="Chovatia M."/>
            <person name="Grimwood J."/>
            <person name="Jenkins J.W."/>
            <person name="Jueterbock A."/>
            <person name="Mraz A."/>
            <person name="Stam W.T."/>
            <person name="Tice H."/>
            <person name="Bornberg-Bauer E."/>
            <person name="Green P.J."/>
            <person name="Pearson G.A."/>
            <person name="Procaccini G."/>
            <person name="Duarte C.M."/>
            <person name="Schmutz J."/>
            <person name="Reusch T.B.H."/>
            <person name="Van de Peer Y."/>
        </authorList>
    </citation>
    <scope>NUCLEOTIDE SEQUENCE [LARGE SCALE GENOMIC DNA]</scope>
    <source>
        <strain evidence="13">cv. Finnish</strain>
    </source>
</reference>
<dbReference type="PANTHER" id="PTHR46481:SF11">
    <property type="entry name" value="ZINC FINGER BED DOMAIN-CONTAINING PROTEIN RICESLEEPER 2-LIKE"/>
    <property type="match status" value="1"/>
</dbReference>
<feature type="domain" description="BED-type" evidence="11">
    <location>
        <begin position="16"/>
        <end position="71"/>
    </location>
</feature>
<keyword evidence="5" id="KW-0862">Zinc</keyword>
<dbReference type="Pfam" id="PF05699">
    <property type="entry name" value="Dimer_Tnp_hAT"/>
    <property type="match status" value="1"/>
</dbReference>
<dbReference type="InterPro" id="IPR012337">
    <property type="entry name" value="RNaseH-like_sf"/>
</dbReference>
<dbReference type="OrthoDB" id="1607513at2759"/>
<dbReference type="OMA" id="LNEWCKN"/>
<dbReference type="AlphaFoldDB" id="A0A0K9PH41"/>
<dbReference type="SUPFAM" id="SSF140996">
    <property type="entry name" value="Hermes dimerisation domain"/>
    <property type="match status" value="1"/>
</dbReference>
<gene>
    <name evidence="12" type="ORF">ZOSMA_243G00060</name>
</gene>
<protein>
    <recommendedName>
        <fullName evidence="11">BED-type domain-containing protein</fullName>
    </recommendedName>
</protein>
<dbReference type="SMART" id="SM00614">
    <property type="entry name" value="ZnF_BED"/>
    <property type="match status" value="1"/>
</dbReference>
<evidence type="ECO:0000256" key="3">
    <source>
        <dbReference type="ARBA" id="ARBA00022723"/>
    </source>
</evidence>
<dbReference type="InterPro" id="IPR025525">
    <property type="entry name" value="hAT-like_transposase_RNase-H"/>
</dbReference>
<evidence type="ECO:0000313" key="12">
    <source>
        <dbReference type="EMBL" id="KMZ68266.1"/>
    </source>
</evidence>
<evidence type="ECO:0000256" key="8">
    <source>
        <dbReference type="ARBA" id="ARBA00023163"/>
    </source>
</evidence>
<keyword evidence="7" id="KW-0238">DNA-binding</keyword>
<keyword evidence="6" id="KW-0805">Transcription regulation</keyword>
<sequence>MQVKSVVHSLPKRQRRLTSHVWNDFEKVKKDGGDVAICKFCRKQLSGSSSSGTTHLNNHLKRCHRKLNTDIRGWMVTTEIKREDGNPIRRLNKYSEKRSRLELARMIIYHEYPFSIVEHVGFRRFVYTLCPSFKLIPREVMRDDCIVLYENEKKRIYELLAKLPCRVSLTLDFWLSCQNSGFICLTAHYLDNEWKLRKMIINFMHVEDCHTGELFANFLLKQITDWNIHHKLFSLTLDNDCVNEVANIEIKNRLCQSKLLPSGGQFFHVQCAAYVINSIVTSVFEKSQKIIGNIREIIEFVNLTQNQPIFDSVVVELNVNRIKGFHLDVPTQWNTTYSMLQIALEYKDAIIGFQSHVPDFASMLTEEQWAEAMVVRNCLKIFYDVADLLSSTDRPTANLFFEEFCEIQLQLVEWLNGPDELIRSIASVMKEKFDPYWDKCNTTLAVVSVLDPRYKMKLVECYYPQIYGNSADEHIQQVQDAFKNLYEEYESGNITSNSSDNSYIEEGDSEIQENGINGTLLLTYNVSDIKDKQIRRFDRFLQENTHNQHIKTDMDEFLAEGVFPRDKEKSFNVWDWWKSNTTKYPLLSKMARDVLAISISAVTADSIFCLGGRVLDAYRSSLDSETVQALICMQDWLKDEMGGSVSSVIDSVCPSMTSDMNHDEQQQSCDFS</sequence>
<dbReference type="Pfam" id="PF02892">
    <property type="entry name" value="zf-BED"/>
    <property type="match status" value="1"/>
</dbReference>
<dbReference type="GO" id="GO:0046983">
    <property type="term" value="F:protein dimerization activity"/>
    <property type="evidence" value="ECO:0007669"/>
    <property type="project" value="InterPro"/>
</dbReference>
<keyword evidence="3" id="KW-0479">Metal-binding</keyword>
<dbReference type="InterPro" id="IPR003656">
    <property type="entry name" value="Znf_BED"/>
</dbReference>
<evidence type="ECO:0000256" key="2">
    <source>
        <dbReference type="ARBA" id="ARBA00011738"/>
    </source>
</evidence>
<dbReference type="GO" id="GO:0003677">
    <property type="term" value="F:DNA binding"/>
    <property type="evidence" value="ECO:0007669"/>
    <property type="project" value="UniProtKB-KW"/>
</dbReference>
<evidence type="ECO:0000256" key="7">
    <source>
        <dbReference type="ARBA" id="ARBA00023125"/>
    </source>
</evidence>
<dbReference type="Pfam" id="PF14372">
    <property type="entry name" value="hAT-like_RNase-H"/>
    <property type="match status" value="1"/>
</dbReference>
<dbReference type="GO" id="GO:0008270">
    <property type="term" value="F:zinc ion binding"/>
    <property type="evidence" value="ECO:0007669"/>
    <property type="project" value="UniProtKB-KW"/>
</dbReference>
<evidence type="ECO:0000256" key="9">
    <source>
        <dbReference type="ARBA" id="ARBA00023242"/>
    </source>
</evidence>
<dbReference type="SUPFAM" id="SSF57667">
    <property type="entry name" value="beta-beta-alpha zinc fingers"/>
    <property type="match status" value="1"/>
</dbReference>
<dbReference type="PROSITE" id="PS50808">
    <property type="entry name" value="ZF_BED"/>
    <property type="match status" value="1"/>
</dbReference>
<evidence type="ECO:0000313" key="13">
    <source>
        <dbReference type="Proteomes" id="UP000036987"/>
    </source>
</evidence>
<keyword evidence="4 10" id="KW-0863">Zinc-finger</keyword>
<name>A0A0K9PH41_ZOSMR</name>
<evidence type="ECO:0000256" key="10">
    <source>
        <dbReference type="PROSITE-ProRule" id="PRU00027"/>
    </source>
</evidence>
<evidence type="ECO:0000256" key="1">
    <source>
        <dbReference type="ARBA" id="ARBA00004123"/>
    </source>
</evidence>
<evidence type="ECO:0000256" key="5">
    <source>
        <dbReference type="ARBA" id="ARBA00022833"/>
    </source>
</evidence>